<dbReference type="AlphaFoldDB" id="A0A5R8KKA6"/>
<evidence type="ECO:0000313" key="3">
    <source>
        <dbReference type="Proteomes" id="UP000306196"/>
    </source>
</evidence>
<comment type="caution">
    <text evidence="2">The sequence shown here is derived from an EMBL/GenBank/DDBJ whole genome shotgun (WGS) entry which is preliminary data.</text>
</comment>
<keyword evidence="1" id="KW-0472">Membrane</keyword>
<keyword evidence="3" id="KW-1185">Reference proteome</keyword>
<keyword evidence="1" id="KW-0812">Transmembrane</keyword>
<dbReference type="OrthoDB" id="197002at2"/>
<reference evidence="2 3" key="1">
    <citation type="submission" date="2019-05" db="EMBL/GenBank/DDBJ databases">
        <title>Verrucobacter flavum gen. nov., sp. nov. a new member of the family Verrucomicrobiaceae.</title>
        <authorList>
            <person name="Szuroczki S."/>
            <person name="Abbaszade G."/>
            <person name="Szabo A."/>
            <person name="Felfoldi T."/>
            <person name="Schumann P."/>
            <person name="Boka K."/>
            <person name="Keki Z."/>
            <person name="Toumi M."/>
            <person name="Toth E."/>
        </authorList>
    </citation>
    <scope>NUCLEOTIDE SEQUENCE [LARGE SCALE GENOMIC DNA]</scope>
    <source>
        <strain evidence="2 3">MG-N-17</strain>
    </source>
</reference>
<evidence type="ECO:0008006" key="4">
    <source>
        <dbReference type="Google" id="ProtNLM"/>
    </source>
</evidence>
<feature type="transmembrane region" description="Helical" evidence="1">
    <location>
        <begin position="20"/>
        <end position="42"/>
    </location>
</feature>
<evidence type="ECO:0000313" key="2">
    <source>
        <dbReference type="EMBL" id="TLD72754.1"/>
    </source>
</evidence>
<organism evidence="2 3">
    <name type="scientific">Phragmitibacter flavus</name>
    <dbReference type="NCBI Taxonomy" id="2576071"/>
    <lineage>
        <taxon>Bacteria</taxon>
        <taxon>Pseudomonadati</taxon>
        <taxon>Verrucomicrobiota</taxon>
        <taxon>Verrucomicrobiia</taxon>
        <taxon>Verrucomicrobiales</taxon>
        <taxon>Verrucomicrobiaceae</taxon>
        <taxon>Phragmitibacter</taxon>
    </lineage>
</organism>
<protein>
    <recommendedName>
        <fullName evidence="4">Verru_Chthon cassette protein B</fullName>
    </recommendedName>
</protein>
<keyword evidence="1" id="KW-1133">Transmembrane helix</keyword>
<dbReference type="EMBL" id="VAUV01000001">
    <property type="protein sequence ID" value="TLD72754.1"/>
    <property type="molecule type" value="Genomic_DNA"/>
</dbReference>
<dbReference type="RefSeq" id="WP_138084377.1">
    <property type="nucleotide sequence ID" value="NZ_VAUV01000001.1"/>
</dbReference>
<evidence type="ECO:0000256" key="1">
    <source>
        <dbReference type="SAM" id="Phobius"/>
    </source>
</evidence>
<proteinExistence type="predicted"/>
<sequence>MKLPLHTLKSRSSGATLVEVVITVGMLVTMLLPLIGMLSIAVKKSGEAINTSISSRISSQLVSEVQQANWATLDRWNDREVHFSDQGIQLKNQDVAQQSSYIARVLLDTTGVSDSTTPGVPVSSHEIRIIVLITSLGGSIGEKRLDDAALAIQNNTALPNQVQVSRALLVNMEKEI</sequence>
<dbReference type="Proteomes" id="UP000306196">
    <property type="component" value="Unassembled WGS sequence"/>
</dbReference>
<name>A0A5R8KKA6_9BACT</name>
<accession>A0A5R8KKA6</accession>
<gene>
    <name evidence="2" type="ORF">FEM03_01380</name>
</gene>